<keyword evidence="7" id="KW-0963">Cytoplasm</keyword>
<keyword evidence="4 7" id="KW-0566">Pantothenate biosynthesis</keyword>
<dbReference type="Pfam" id="PF02548">
    <property type="entry name" value="Pantoate_transf"/>
    <property type="match status" value="1"/>
</dbReference>
<feature type="binding site" evidence="7 10">
    <location>
        <position position="47"/>
    </location>
    <ligand>
        <name>Mg(2+)</name>
        <dbReference type="ChEBI" id="CHEBI:18420"/>
    </ligand>
</feature>
<evidence type="ECO:0000256" key="8">
    <source>
        <dbReference type="PIRSR" id="PIRSR000388-1"/>
    </source>
</evidence>
<feature type="binding site" evidence="7 10">
    <location>
        <position position="86"/>
    </location>
    <ligand>
        <name>Mg(2+)</name>
        <dbReference type="ChEBI" id="CHEBI:18420"/>
    </ligand>
</feature>
<dbReference type="GO" id="GO:0008168">
    <property type="term" value="F:methyltransferase activity"/>
    <property type="evidence" value="ECO:0007669"/>
    <property type="project" value="UniProtKB-KW"/>
</dbReference>
<comment type="similarity">
    <text evidence="2 7">Belongs to the PanB family.</text>
</comment>
<dbReference type="GO" id="GO:0015940">
    <property type="term" value="P:pantothenate biosynthetic process"/>
    <property type="evidence" value="ECO:0007669"/>
    <property type="project" value="UniProtKB-UniRule"/>
</dbReference>
<evidence type="ECO:0000256" key="1">
    <source>
        <dbReference type="ARBA" id="ARBA00005033"/>
    </source>
</evidence>
<dbReference type="CDD" id="cd06557">
    <property type="entry name" value="KPHMT-like"/>
    <property type="match status" value="1"/>
</dbReference>
<sequence length="268" mass="28956">MNKEKVTTKTLQAKKVAKEKITMLTAYDYPTAKMIDEAGIDVILVGDSLGMVVLGYDDTLAVTIGDMIHHTKAVTRGATDTLVVTDMPFMSYKTGKINLTVQNAGRIMKESGAQAVKMEGGSEIVAEVEATINAGIPVMGHLGLTPQSVNQFGGFKVQGKTEKAAQELLEDARELEEAGVFALVLECIPARLASLVTEELTIPTIGIGAGKGCDGQVLVTQDMLGIFGDFTPKFVRKYAKLNQRIISAFKDYQNDVEEGSFPRKEESF</sequence>
<dbReference type="NCBIfam" id="NF001452">
    <property type="entry name" value="PRK00311.1"/>
    <property type="match status" value="1"/>
</dbReference>
<dbReference type="GO" id="GO:0005737">
    <property type="term" value="C:cytoplasm"/>
    <property type="evidence" value="ECO:0007669"/>
    <property type="project" value="UniProtKB-SubCell"/>
</dbReference>
<protein>
    <recommendedName>
        <fullName evidence="7">3-methyl-2-oxobutanoate hydroxymethyltransferase</fullName>
        <ecNumber evidence="7">2.1.2.11</ecNumber>
    </recommendedName>
    <alternativeName>
        <fullName evidence="7">Ketopantoate hydroxymethyltransferase</fullName>
        <shortName evidence="7">KPHMT</shortName>
    </alternativeName>
</protein>
<evidence type="ECO:0000256" key="7">
    <source>
        <dbReference type="HAMAP-Rule" id="MF_00156"/>
    </source>
</evidence>
<accession>A0A1T4QUB3</accession>
<comment type="catalytic activity">
    <reaction evidence="7">
        <text>(6R)-5,10-methylene-5,6,7,8-tetrahydrofolate + 3-methyl-2-oxobutanoate + H2O = 2-dehydropantoate + (6S)-5,6,7,8-tetrahydrofolate</text>
        <dbReference type="Rhea" id="RHEA:11824"/>
        <dbReference type="ChEBI" id="CHEBI:11561"/>
        <dbReference type="ChEBI" id="CHEBI:11851"/>
        <dbReference type="ChEBI" id="CHEBI:15377"/>
        <dbReference type="ChEBI" id="CHEBI:15636"/>
        <dbReference type="ChEBI" id="CHEBI:57453"/>
        <dbReference type="EC" id="2.1.2.11"/>
    </reaction>
</comment>
<evidence type="ECO:0000256" key="10">
    <source>
        <dbReference type="PIRSR" id="PIRSR000388-3"/>
    </source>
</evidence>
<evidence type="ECO:0000256" key="4">
    <source>
        <dbReference type="ARBA" id="ARBA00022655"/>
    </source>
</evidence>
<dbReference type="GO" id="GO:0000287">
    <property type="term" value="F:magnesium ion binding"/>
    <property type="evidence" value="ECO:0007669"/>
    <property type="project" value="TreeGrafter"/>
</dbReference>
<comment type="subcellular location">
    <subcellularLocation>
        <location evidence="7">Cytoplasm</location>
    </subcellularLocation>
</comment>
<keyword evidence="5 7" id="KW-0808">Transferase</keyword>
<keyword evidence="7 10" id="KW-0460">Magnesium</keyword>
<dbReference type="EMBL" id="FUWM01000033">
    <property type="protein sequence ID" value="SKA07330.1"/>
    <property type="molecule type" value="Genomic_DNA"/>
</dbReference>
<dbReference type="PANTHER" id="PTHR20881:SF0">
    <property type="entry name" value="3-METHYL-2-OXOBUTANOATE HYDROXYMETHYLTRANSFERASE"/>
    <property type="match status" value="1"/>
</dbReference>
<dbReference type="AlphaFoldDB" id="A0A1T4QUB3"/>
<dbReference type="HAMAP" id="MF_00156">
    <property type="entry name" value="PanB"/>
    <property type="match status" value="1"/>
</dbReference>
<gene>
    <name evidence="7" type="primary">panB</name>
    <name evidence="11" type="ORF">SAMN02745118_02698</name>
</gene>
<dbReference type="PANTHER" id="PTHR20881">
    <property type="entry name" value="3-METHYL-2-OXOBUTANOATE HYDROXYMETHYLTRANSFERASE"/>
    <property type="match status" value="1"/>
</dbReference>
<comment type="subunit">
    <text evidence="3 7">Homodecamer; pentamer of dimers.</text>
</comment>
<name>A0A1T4QUB3_9FIRM</name>
<dbReference type="RefSeq" id="WP_078811086.1">
    <property type="nucleotide sequence ID" value="NZ_FUWM01000033.1"/>
</dbReference>
<dbReference type="UniPathway" id="UPA00028">
    <property type="reaction ID" value="UER00003"/>
</dbReference>
<evidence type="ECO:0000313" key="11">
    <source>
        <dbReference type="EMBL" id="SKA07330.1"/>
    </source>
</evidence>
<evidence type="ECO:0000256" key="6">
    <source>
        <dbReference type="ARBA" id="ARBA00056497"/>
    </source>
</evidence>
<feature type="active site" description="Proton acceptor" evidence="7 8">
    <location>
        <position position="186"/>
    </location>
</feature>
<organism evidence="11 12">
    <name type="scientific">Selenihalanaerobacter shriftii</name>
    <dbReference type="NCBI Taxonomy" id="142842"/>
    <lineage>
        <taxon>Bacteria</taxon>
        <taxon>Bacillati</taxon>
        <taxon>Bacillota</taxon>
        <taxon>Clostridia</taxon>
        <taxon>Halanaerobiales</taxon>
        <taxon>Halobacteroidaceae</taxon>
        <taxon>Selenihalanaerobacter</taxon>
    </lineage>
</organism>
<dbReference type="InterPro" id="IPR003700">
    <property type="entry name" value="Pantoate_hydroxy_MeTrfase"/>
</dbReference>
<feature type="binding site" evidence="7 10">
    <location>
        <position position="119"/>
    </location>
    <ligand>
        <name>Mg(2+)</name>
        <dbReference type="ChEBI" id="CHEBI:18420"/>
    </ligand>
</feature>
<comment type="function">
    <text evidence="6 7">Catalyzes the reversible reaction in which hydroxymethyl group from 5,10-methylenetetrahydrofolate is transferred onto alpha-ketoisovalerate to form ketopantoate.</text>
</comment>
<dbReference type="SUPFAM" id="SSF51621">
    <property type="entry name" value="Phosphoenolpyruvate/pyruvate domain"/>
    <property type="match status" value="1"/>
</dbReference>
<evidence type="ECO:0000313" key="12">
    <source>
        <dbReference type="Proteomes" id="UP000190625"/>
    </source>
</evidence>
<comment type="pathway">
    <text evidence="1 7">Cofactor biosynthesis; (R)-pantothenate biosynthesis; (R)-pantoate from 3-methyl-2-oxobutanoate: step 1/2.</text>
</comment>
<dbReference type="Proteomes" id="UP000190625">
    <property type="component" value="Unassembled WGS sequence"/>
</dbReference>
<dbReference type="PIRSF" id="PIRSF000388">
    <property type="entry name" value="Pantoate_hydroxy_MeTrfase"/>
    <property type="match status" value="1"/>
</dbReference>
<dbReference type="STRING" id="142842.SAMN02745118_02698"/>
<proteinExistence type="inferred from homology"/>
<dbReference type="FunFam" id="3.20.20.60:FF:000003">
    <property type="entry name" value="3-methyl-2-oxobutanoate hydroxymethyltransferase"/>
    <property type="match status" value="1"/>
</dbReference>
<comment type="cofactor">
    <cofactor evidence="7 10">
        <name>Mg(2+)</name>
        <dbReference type="ChEBI" id="CHEBI:18420"/>
    </cofactor>
    <text evidence="7 10">Binds 1 Mg(2+) ion per subunit.</text>
</comment>
<dbReference type="InterPro" id="IPR015813">
    <property type="entry name" value="Pyrv/PenolPyrv_kinase-like_dom"/>
</dbReference>
<keyword evidence="7 10" id="KW-0479">Metal-binding</keyword>
<dbReference type="InterPro" id="IPR040442">
    <property type="entry name" value="Pyrv_kinase-like_dom_sf"/>
</dbReference>
<evidence type="ECO:0000256" key="2">
    <source>
        <dbReference type="ARBA" id="ARBA00008676"/>
    </source>
</evidence>
<dbReference type="NCBIfam" id="TIGR00222">
    <property type="entry name" value="panB"/>
    <property type="match status" value="1"/>
</dbReference>
<evidence type="ECO:0000256" key="3">
    <source>
        <dbReference type="ARBA" id="ARBA00011424"/>
    </source>
</evidence>
<evidence type="ECO:0000256" key="9">
    <source>
        <dbReference type="PIRSR" id="PIRSR000388-2"/>
    </source>
</evidence>
<keyword evidence="11" id="KW-0489">Methyltransferase</keyword>
<dbReference type="OrthoDB" id="9781789at2"/>
<feature type="binding site" evidence="7 9">
    <location>
        <position position="117"/>
    </location>
    <ligand>
        <name>3-methyl-2-oxobutanoate</name>
        <dbReference type="ChEBI" id="CHEBI:11851"/>
    </ligand>
</feature>
<dbReference type="GO" id="GO:0003864">
    <property type="term" value="F:3-methyl-2-oxobutanoate hydroxymethyltransferase activity"/>
    <property type="evidence" value="ECO:0007669"/>
    <property type="project" value="UniProtKB-UniRule"/>
</dbReference>
<dbReference type="Gene3D" id="3.20.20.60">
    <property type="entry name" value="Phosphoenolpyruvate-binding domains"/>
    <property type="match status" value="1"/>
</dbReference>
<dbReference type="EC" id="2.1.2.11" evidence="7"/>
<evidence type="ECO:0000256" key="5">
    <source>
        <dbReference type="ARBA" id="ARBA00022679"/>
    </source>
</evidence>
<feature type="binding site" evidence="7 9">
    <location>
        <begin position="47"/>
        <end position="48"/>
    </location>
    <ligand>
        <name>3-methyl-2-oxobutanoate</name>
        <dbReference type="ChEBI" id="CHEBI:11851"/>
    </ligand>
</feature>
<keyword evidence="12" id="KW-1185">Reference proteome</keyword>
<dbReference type="GO" id="GO:0032259">
    <property type="term" value="P:methylation"/>
    <property type="evidence" value="ECO:0007669"/>
    <property type="project" value="UniProtKB-KW"/>
</dbReference>
<feature type="binding site" evidence="7 9">
    <location>
        <position position="86"/>
    </location>
    <ligand>
        <name>3-methyl-2-oxobutanoate</name>
        <dbReference type="ChEBI" id="CHEBI:11851"/>
    </ligand>
</feature>
<reference evidence="12" key="1">
    <citation type="submission" date="2017-02" db="EMBL/GenBank/DDBJ databases">
        <authorList>
            <person name="Varghese N."/>
            <person name="Submissions S."/>
        </authorList>
    </citation>
    <scope>NUCLEOTIDE SEQUENCE [LARGE SCALE GENOMIC DNA]</scope>
    <source>
        <strain evidence="12">ATCC BAA-73</strain>
    </source>
</reference>